<evidence type="ECO:0000313" key="1">
    <source>
        <dbReference type="EMBL" id="EKM53399.1"/>
    </source>
</evidence>
<reference evidence="1 2" key="1">
    <citation type="journal article" date="2012" name="BMC Genomics">
        <title>Comparative genomics of the white-rot fungi, Phanerochaete carnosa and P. chrysosporium, to elucidate the genetic basis of the distinct wood types they colonize.</title>
        <authorList>
            <person name="Suzuki H."/>
            <person name="MacDonald J."/>
            <person name="Syed K."/>
            <person name="Salamov A."/>
            <person name="Hori C."/>
            <person name="Aerts A."/>
            <person name="Henrissat B."/>
            <person name="Wiebenga A."/>
            <person name="vanKuyk P.A."/>
            <person name="Barry K."/>
            <person name="Lindquist E."/>
            <person name="LaButti K."/>
            <person name="Lapidus A."/>
            <person name="Lucas S."/>
            <person name="Coutinho P."/>
            <person name="Gong Y."/>
            <person name="Samejima M."/>
            <person name="Mahadevan R."/>
            <person name="Abou-Zaid M."/>
            <person name="de Vries R.P."/>
            <person name="Igarashi K."/>
            <person name="Yadav J.S."/>
            <person name="Grigoriev I.V."/>
            <person name="Master E.R."/>
        </authorList>
    </citation>
    <scope>NUCLEOTIDE SEQUENCE [LARGE SCALE GENOMIC DNA]</scope>
    <source>
        <strain evidence="1 2">HHB-10118-sp</strain>
    </source>
</reference>
<protein>
    <submittedName>
        <fullName evidence="1">Uncharacterized protein</fullName>
    </submittedName>
</protein>
<dbReference type="KEGG" id="pco:PHACADRAFT_259755"/>
<proteinExistence type="predicted"/>
<dbReference type="EMBL" id="JH930474">
    <property type="protein sequence ID" value="EKM53399.1"/>
    <property type="molecule type" value="Genomic_DNA"/>
</dbReference>
<gene>
    <name evidence="1" type="ORF">PHACADRAFT_259755</name>
</gene>
<dbReference type="GeneID" id="18917516"/>
<keyword evidence="2" id="KW-1185">Reference proteome</keyword>
<evidence type="ECO:0000313" key="2">
    <source>
        <dbReference type="Proteomes" id="UP000008370"/>
    </source>
</evidence>
<dbReference type="AlphaFoldDB" id="K5W3A7"/>
<organism evidence="1 2">
    <name type="scientific">Phanerochaete carnosa (strain HHB-10118-sp)</name>
    <name type="common">White-rot fungus</name>
    <name type="synonym">Peniophora carnosa</name>
    <dbReference type="NCBI Taxonomy" id="650164"/>
    <lineage>
        <taxon>Eukaryota</taxon>
        <taxon>Fungi</taxon>
        <taxon>Dikarya</taxon>
        <taxon>Basidiomycota</taxon>
        <taxon>Agaricomycotina</taxon>
        <taxon>Agaricomycetes</taxon>
        <taxon>Polyporales</taxon>
        <taxon>Phanerochaetaceae</taxon>
        <taxon>Phanerochaete</taxon>
    </lineage>
</organism>
<sequence>MLYFENTWFPSHPLWMTLTRLLPACRTIYQRMHGYYNIPLGHLSHSAALKSSLRGINSFVLFRCSFLSSRTLFRVLGDITHLEAVDLEEVIWSGNPLMTFDTANNICSGTFNSIRLIELQNCTNNLAVPAWFLAAASTHHSFIRRLAGPAVTVET</sequence>
<accession>K5W3A7</accession>
<dbReference type="HOGENOM" id="CLU_131087_0_0_1"/>
<dbReference type="RefSeq" id="XP_007398091.1">
    <property type="nucleotide sequence ID" value="XM_007398029.1"/>
</dbReference>
<name>K5W3A7_PHACS</name>
<dbReference type="Proteomes" id="UP000008370">
    <property type="component" value="Unassembled WGS sequence"/>
</dbReference>
<dbReference type="InParanoid" id="K5W3A7"/>